<comment type="subcellular location">
    <subcellularLocation>
        <location evidence="1">Cell membrane</location>
        <topology evidence="1">Multi-pass membrane protein</topology>
    </subcellularLocation>
</comment>
<feature type="transmembrane region" description="Helical" evidence="6">
    <location>
        <begin position="416"/>
        <end position="436"/>
    </location>
</feature>
<evidence type="ECO:0000256" key="3">
    <source>
        <dbReference type="ARBA" id="ARBA00022692"/>
    </source>
</evidence>
<keyword evidence="8" id="KW-1185">Reference proteome</keyword>
<feature type="transmembrane region" description="Helical" evidence="6">
    <location>
        <begin position="305"/>
        <end position="336"/>
    </location>
</feature>
<feature type="transmembrane region" description="Helical" evidence="6">
    <location>
        <begin position="468"/>
        <end position="486"/>
    </location>
</feature>
<dbReference type="Proteomes" id="UP000231179">
    <property type="component" value="Chromosome"/>
</dbReference>
<gene>
    <name evidence="7" type="primary">rbsC</name>
    <name evidence="7" type="ORF">SCLAR_v1c01070</name>
</gene>
<evidence type="ECO:0000256" key="1">
    <source>
        <dbReference type="ARBA" id="ARBA00004651"/>
    </source>
</evidence>
<evidence type="ECO:0000256" key="2">
    <source>
        <dbReference type="ARBA" id="ARBA00022475"/>
    </source>
</evidence>
<sequence length="584" mass="66028">MNELNYFARNYSEKAIKQIAVKYDTSIQVLNTIKENYKLRKSDVIYNISSFKEANLVKNQIKVEKINSILVQKKAELEFKLNDKQIKQTEFEKLFAAENTKFLNDYGSKITQLTDCSKKYSEKMDAVIASKQIKFKEMISKFNKKIENKIQVLESKKAKTIQEIIQNKQDYIHEHEQKLLLVKTEKLSKSKEYLALQTFESDYQANKFGDLTYNQEKPILEVNLKNRADKIDKITNLNLSKLSLKVATLNFYNEQKKIRTKTNALNLLNQSKLLIIILIIAIIAGFSNQYFFTERIWINLLTNNLDLLLVAFGMTLIILTGGIDLSVGSVLAFAGAVTVKLLTKNYNIYLSLMVGLGTAMVFGLFSGWLISYVKLQPFIVTLVLMLVLRGATSILLESKATALPKDTLQFLTQPFIGKMPWTFFIAITIYLVLFILMKWYKYGRHIYAVGGNIKASYLSGIKTKMVSTSVYVFSGALVFVGTIFYISKLNSIAPTSGNQLELDAIACIALGGTSLLGGKGGVTKTLMGWFVTCVLSTAMNMIGIDGFWQMIVKGAVILIAVLSDKKFDFISKTKNLFMHLAYRI</sequence>
<dbReference type="PANTHER" id="PTHR32196">
    <property type="entry name" value="ABC TRANSPORTER PERMEASE PROTEIN YPHD-RELATED-RELATED"/>
    <property type="match status" value="1"/>
</dbReference>
<keyword evidence="2" id="KW-1003">Cell membrane</keyword>
<protein>
    <submittedName>
        <fullName evidence="7">Ribose ABC transporter permease</fullName>
    </submittedName>
</protein>
<dbReference type="AlphaFoldDB" id="A0A2K8KGS6"/>
<keyword evidence="3 6" id="KW-0812">Transmembrane</keyword>
<evidence type="ECO:0000256" key="4">
    <source>
        <dbReference type="ARBA" id="ARBA00022989"/>
    </source>
</evidence>
<evidence type="ECO:0000256" key="6">
    <source>
        <dbReference type="SAM" id="Phobius"/>
    </source>
</evidence>
<dbReference type="InterPro" id="IPR001851">
    <property type="entry name" value="ABC_transp_permease"/>
</dbReference>
<keyword evidence="4 6" id="KW-1133">Transmembrane helix</keyword>
<feature type="transmembrane region" description="Helical" evidence="6">
    <location>
        <begin position="273"/>
        <end position="293"/>
    </location>
</feature>
<feature type="transmembrane region" description="Helical" evidence="6">
    <location>
        <begin position="348"/>
        <end position="370"/>
    </location>
</feature>
<dbReference type="GO" id="GO:0005886">
    <property type="term" value="C:plasma membrane"/>
    <property type="evidence" value="ECO:0007669"/>
    <property type="project" value="UniProtKB-SubCell"/>
</dbReference>
<name>A0A2K8KGS6_9MOLU</name>
<evidence type="ECO:0000256" key="5">
    <source>
        <dbReference type="ARBA" id="ARBA00023136"/>
    </source>
</evidence>
<keyword evidence="5 6" id="KW-0472">Membrane</keyword>
<evidence type="ECO:0000313" key="8">
    <source>
        <dbReference type="Proteomes" id="UP000231179"/>
    </source>
</evidence>
<dbReference type="Pfam" id="PF02653">
    <property type="entry name" value="BPD_transp_2"/>
    <property type="match status" value="1"/>
</dbReference>
<dbReference type="EMBL" id="CP024870">
    <property type="protein sequence ID" value="ATX70442.1"/>
    <property type="molecule type" value="Genomic_DNA"/>
</dbReference>
<dbReference type="RefSeq" id="WP_157795115.1">
    <property type="nucleotide sequence ID" value="NZ_CP024870.1"/>
</dbReference>
<dbReference type="PANTHER" id="PTHR32196:SF72">
    <property type="entry name" value="RIBOSE IMPORT PERMEASE PROTEIN RBSC"/>
    <property type="match status" value="1"/>
</dbReference>
<dbReference type="CDD" id="cd06579">
    <property type="entry name" value="TM_PBP1_transp_AraH_like"/>
    <property type="match status" value="1"/>
</dbReference>
<accession>A0A2K8KGS6</accession>
<evidence type="ECO:0000313" key="7">
    <source>
        <dbReference type="EMBL" id="ATX70442.1"/>
    </source>
</evidence>
<dbReference type="GO" id="GO:0022857">
    <property type="term" value="F:transmembrane transporter activity"/>
    <property type="evidence" value="ECO:0007669"/>
    <property type="project" value="InterPro"/>
</dbReference>
<proteinExistence type="predicted"/>
<feature type="transmembrane region" description="Helical" evidence="6">
    <location>
        <begin position="526"/>
        <end position="548"/>
    </location>
</feature>
<organism evidence="7 8">
    <name type="scientific">Spiroplasma clarkii</name>
    <dbReference type="NCBI Taxonomy" id="2139"/>
    <lineage>
        <taxon>Bacteria</taxon>
        <taxon>Bacillati</taxon>
        <taxon>Mycoplasmatota</taxon>
        <taxon>Mollicutes</taxon>
        <taxon>Entomoplasmatales</taxon>
        <taxon>Spiroplasmataceae</taxon>
        <taxon>Spiroplasma</taxon>
    </lineage>
</organism>
<reference evidence="7 8" key="1">
    <citation type="submission" date="2017-11" db="EMBL/GenBank/DDBJ databases">
        <title>Complete genome sequence of Spiroplasma clarkii CN-5 (DSM 19994).</title>
        <authorList>
            <person name="Tsai Y.-M."/>
            <person name="Chang A."/>
            <person name="Lo W.-S."/>
            <person name="Kuo C.-H."/>
        </authorList>
    </citation>
    <scope>NUCLEOTIDE SEQUENCE [LARGE SCALE GENOMIC DNA]</scope>
    <source>
        <strain evidence="7 8">CN-5</strain>
    </source>
</reference>